<comment type="catalytic activity">
    <reaction evidence="1">
        <text>6-hydroxymethyl-7,8-dihydropterin + ATP = (7,8-dihydropterin-6-yl)methyl diphosphate + AMP + H(+)</text>
        <dbReference type="Rhea" id="RHEA:11412"/>
        <dbReference type="ChEBI" id="CHEBI:15378"/>
        <dbReference type="ChEBI" id="CHEBI:30616"/>
        <dbReference type="ChEBI" id="CHEBI:44841"/>
        <dbReference type="ChEBI" id="CHEBI:72950"/>
        <dbReference type="ChEBI" id="CHEBI:456215"/>
        <dbReference type="EC" id="2.7.6.3"/>
    </reaction>
</comment>
<evidence type="ECO:0000256" key="2">
    <source>
        <dbReference type="ARBA" id="ARBA00005051"/>
    </source>
</evidence>
<dbReference type="CDD" id="cd00483">
    <property type="entry name" value="HPPK"/>
    <property type="match status" value="1"/>
</dbReference>
<evidence type="ECO:0000256" key="5">
    <source>
        <dbReference type="ARBA" id="ARBA00022741"/>
    </source>
</evidence>
<dbReference type="SUPFAM" id="SSF55083">
    <property type="entry name" value="6-hydroxymethyl-7,8-dihydropterin pyrophosphokinase, HPPK"/>
    <property type="match status" value="1"/>
</dbReference>
<keyword evidence="5" id="KW-0547">Nucleotide-binding</keyword>
<dbReference type="GO" id="GO:0016301">
    <property type="term" value="F:kinase activity"/>
    <property type="evidence" value="ECO:0007669"/>
    <property type="project" value="UniProtKB-KW"/>
</dbReference>
<keyword evidence="8" id="KW-0289">Folate biosynthesis</keyword>
<proteinExistence type="predicted"/>
<keyword evidence="6 10" id="KW-0418">Kinase</keyword>
<dbReference type="AlphaFoldDB" id="A0A6P1D9F0"/>
<dbReference type="PANTHER" id="PTHR43071:SF1">
    <property type="entry name" value="2-AMINO-4-HYDROXY-6-HYDROXYMETHYLDIHYDROPTERIDINE PYROPHOSPHOKINASE"/>
    <property type="match status" value="1"/>
</dbReference>
<dbReference type="Gene3D" id="3.30.70.560">
    <property type="entry name" value="7,8-Dihydro-6-hydroxymethylpterin-pyrophosphokinase HPPK"/>
    <property type="match status" value="1"/>
</dbReference>
<dbReference type="InterPro" id="IPR035907">
    <property type="entry name" value="Hppk_sf"/>
</dbReference>
<dbReference type="Pfam" id="PF01288">
    <property type="entry name" value="HPPK"/>
    <property type="match status" value="1"/>
</dbReference>
<reference evidence="10 11" key="1">
    <citation type="submission" date="2020-01" db="EMBL/GenBank/DDBJ databases">
        <title>Genetics and antimicrobial susceptibilities of Nocardia species isolated from the soil; a comparison with species isolated from humans.</title>
        <authorList>
            <person name="Carrasco G."/>
            <person name="Monzon S."/>
            <person name="Sansegundo M."/>
            <person name="Garcia E."/>
            <person name="Garrido N."/>
            <person name="Medina M.J."/>
            <person name="Villalon P."/>
            <person name="Ramirez-Arocha A.C."/>
            <person name="Jimenez P."/>
            <person name="Cuesta I."/>
            <person name="Valdezate S."/>
        </authorList>
    </citation>
    <scope>NUCLEOTIDE SEQUENCE [LARGE SCALE GENOMIC DNA]</scope>
    <source>
        <strain evidence="10 11">CNM20110639</strain>
    </source>
</reference>
<comment type="pathway">
    <text evidence="2">Cofactor biosynthesis; tetrahydrofolate biosynthesis; 2-amino-4-hydroxy-6-hydroxymethyl-7,8-dihydropteridine diphosphate from 7,8-dihydroneopterin triphosphate: step 4/4.</text>
</comment>
<evidence type="ECO:0000259" key="9">
    <source>
        <dbReference type="PROSITE" id="PS00794"/>
    </source>
</evidence>
<dbReference type="PANTHER" id="PTHR43071">
    <property type="entry name" value="2-AMINO-4-HYDROXY-6-HYDROXYMETHYLDIHYDROPTERIDINE PYROPHOSPHOKINASE"/>
    <property type="match status" value="1"/>
</dbReference>
<accession>A0A6P1D9F0</accession>
<dbReference type="PROSITE" id="PS00794">
    <property type="entry name" value="HPPK"/>
    <property type="match status" value="1"/>
</dbReference>
<sequence>MSRAVLSIGSNLGDRLGYLRSVIEGFGSRVVAVSPVYSTAPWGGVEQDDYLNAVVVVADPDFECVDWLRRGQELEQAADRVREVRWGARTLDVDVVWCAQDGPSGPVACRSADPDLTLPHPQAHRRAFVLVPWLEVEPRAELEVDGHVRRVCDLVAELDAAERDGVHRTALTLVAGGANQCNS</sequence>
<dbReference type="EMBL" id="JAAGUZ010000023">
    <property type="protein sequence ID" value="NEW44902.1"/>
    <property type="molecule type" value="Genomic_DNA"/>
</dbReference>
<name>A0A6P1D9F0_9NOCA</name>
<evidence type="ECO:0000256" key="1">
    <source>
        <dbReference type="ARBA" id="ARBA00000198"/>
    </source>
</evidence>
<keyword evidence="4 10" id="KW-0808">Transferase</keyword>
<dbReference type="GO" id="GO:0005524">
    <property type="term" value="F:ATP binding"/>
    <property type="evidence" value="ECO:0007669"/>
    <property type="project" value="UniProtKB-KW"/>
</dbReference>
<dbReference type="Proteomes" id="UP000468928">
    <property type="component" value="Unassembled WGS sequence"/>
</dbReference>
<comment type="caution">
    <text evidence="10">The sequence shown here is derived from an EMBL/GenBank/DDBJ whole genome shotgun (WGS) entry which is preliminary data.</text>
</comment>
<feature type="domain" description="7,8-dihydro-6-hydroxymethylpterin-pyrophosphokinase" evidence="9">
    <location>
        <begin position="85"/>
        <end position="96"/>
    </location>
</feature>
<dbReference type="InterPro" id="IPR000550">
    <property type="entry name" value="Hppk"/>
</dbReference>
<evidence type="ECO:0000256" key="7">
    <source>
        <dbReference type="ARBA" id="ARBA00022840"/>
    </source>
</evidence>
<evidence type="ECO:0000256" key="3">
    <source>
        <dbReference type="ARBA" id="ARBA00013253"/>
    </source>
</evidence>
<dbReference type="GO" id="GO:0046656">
    <property type="term" value="P:folic acid biosynthetic process"/>
    <property type="evidence" value="ECO:0007669"/>
    <property type="project" value="UniProtKB-KW"/>
</dbReference>
<evidence type="ECO:0000256" key="4">
    <source>
        <dbReference type="ARBA" id="ARBA00022679"/>
    </source>
</evidence>
<dbReference type="EC" id="2.7.6.3" evidence="3"/>
<protein>
    <recommendedName>
        <fullName evidence="3">2-amino-4-hydroxy-6-hydroxymethyldihydropteridine diphosphokinase</fullName>
        <ecNumber evidence="3">2.7.6.3</ecNumber>
    </recommendedName>
</protein>
<dbReference type="RefSeq" id="WP_163826711.1">
    <property type="nucleotide sequence ID" value="NZ_JAAGUY010000027.1"/>
</dbReference>
<organism evidence="10 11">
    <name type="scientific">Nocardia cyriacigeorgica</name>
    <dbReference type="NCBI Taxonomy" id="135487"/>
    <lineage>
        <taxon>Bacteria</taxon>
        <taxon>Bacillati</taxon>
        <taxon>Actinomycetota</taxon>
        <taxon>Actinomycetes</taxon>
        <taxon>Mycobacteriales</taxon>
        <taxon>Nocardiaceae</taxon>
        <taxon>Nocardia</taxon>
    </lineage>
</organism>
<dbReference type="NCBIfam" id="TIGR01498">
    <property type="entry name" value="folK"/>
    <property type="match status" value="1"/>
</dbReference>
<evidence type="ECO:0000313" key="11">
    <source>
        <dbReference type="Proteomes" id="UP000468928"/>
    </source>
</evidence>
<evidence type="ECO:0000256" key="6">
    <source>
        <dbReference type="ARBA" id="ARBA00022777"/>
    </source>
</evidence>
<dbReference type="GO" id="GO:0046654">
    <property type="term" value="P:tetrahydrofolate biosynthetic process"/>
    <property type="evidence" value="ECO:0007669"/>
    <property type="project" value="UniProtKB-UniPathway"/>
</dbReference>
<gene>
    <name evidence="10" type="primary">folK</name>
    <name evidence="10" type="ORF">GV789_10605</name>
</gene>
<evidence type="ECO:0000256" key="8">
    <source>
        <dbReference type="ARBA" id="ARBA00022909"/>
    </source>
</evidence>
<dbReference type="UniPathway" id="UPA00077">
    <property type="reaction ID" value="UER00155"/>
</dbReference>
<dbReference type="GO" id="GO:0003848">
    <property type="term" value="F:2-amino-4-hydroxy-6-hydroxymethyldihydropteridine diphosphokinase activity"/>
    <property type="evidence" value="ECO:0007669"/>
    <property type="project" value="UniProtKB-EC"/>
</dbReference>
<keyword evidence="7" id="KW-0067">ATP-binding</keyword>
<evidence type="ECO:0000313" key="10">
    <source>
        <dbReference type="EMBL" id="NEW44902.1"/>
    </source>
</evidence>